<gene>
    <name evidence="5" type="ORF">ATK74_0379</name>
</gene>
<dbReference type="AlphaFoldDB" id="A0A2A9CQN8"/>
<evidence type="ECO:0000313" key="6">
    <source>
        <dbReference type="Proteomes" id="UP000226079"/>
    </source>
</evidence>
<dbReference type="GO" id="GO:0005829">
    <property type="term" value="C:cytosol"/>
    <property type="evidence" value="ECO:0007669"/>
    <property type="project" value="TreeGrafter"/>
</dbReference>
<dbReference type="PANTHER" id="PTHR10204">
    <property type="entry name" value="NAD P H OXIDOREDUCTASE-RELATED"/>
    <property type="match status" value="1"/>
</dbReference>
<feature type="region of interest" description="Disordered" evidence="3">
    <location>
        <begin position="37"/>
        <end position="57"/>
    </location>
</feature>
<dbReference type="EMBL" id="PDJC01000001">
    <property type="protein sequence ID" value="PFG15859.1"/>
    <property type="molecule type" value="Genomic_DNA"/>
</dbReference>
<dbReference type="PANTHER" id="PTHR10204:SF34">
    <property type="entry name" value="NAD(P)H DEHYDROGENASE [QUINONE] 1 ISOFORM 1"/>
    <property type="match status" value="1"/>
</dbReference>
<dbReference type="RefSeq" id="WP_098459458.1">
    <property type="nucleotide sequence ID" value="NZ_PDJC01000001.1"/>
</dbReference>
<dbReference type="GO" id="GO:0003955">
    <property type="term" value="F:NAD(P)H dehydrogenase (quinone) activity"/>
    <property type="evidence" value="ECO:0007669"/>
    <property type="project" value="TreeGrafter"/>
</dbReference>
<dbReference type="InterPro" id="IPR029039">
    <property type="entry name" value="Flavoprotein-like_sf"/>
</dbReference>
<comment type="similarity">
    <text evidence="1">Belongs to the NAD(P)H dehydrogenase (quinone) family.</text>
</comment>
<protein>
    <submittedName>
        <fullName evidence="5">Putative NADPH-quinone reductase</fullName>
    </submittedName>
</protein>
<organism evidence="5 6">
    <name type="scientific">Propionicimonas paludicola</name>
    <dbReference type="NCBI Taxonomy" id="185243"/>
    <lineage>
        <taxon>Bacteria</taxon>
        <taxon>Bacillati</taxon>
        <taxon>Actinomycetota</taxon>
        <taxon>Actinomycetes</taxon>
        <taxon>Propionibacteriales</taxon>
        <taxon>Nocardioidaceae</taxon>
        <taxon>Propionicimonas</taxon>
    </lineage>
</organism>
<dbReference type="InterPro" id="IPR051545">
    <property type="entry name" value="NAD(P)H_dehydrogenase_qn"/>
</dbReference>
<comment type="caution">
    <text evidence="5">The sequence shown here is derived from an EMBL/GenBank/DDBJ whole genome shotgun (WGS) entry which is preliminary data.</text>
</comment>
<dbReference type="Gene3D" id="3.40.50.360">
    <property type="match status" value="1"/>
</dbReference>
<dbReference type="SUPFAM" id="SSF52218">
    <property type="entry name" value="Flavoproteins"/>
    <property type="match status" value="1"/>
</dbReference>
<evidence type="ECO:0000313" key="5">
    <source>
        <dbReference type="EMBL" id="PFG15859.1"/>
    </source>
</evidence>
<dbReference type="Pfam" id="PF02525">
    <property type="entry name" value="Flavodoxin_2"/>
    <property type="match status" value="1"/>
</dbReference>
<reference evidence="5 6" key="1">
    <citation type="submission" date="2017-10" db="EMBL/GenBank/DDBJ databases">
        <title>Sequencing the genomes of 1000 actinobacteria strains.</title>
        <authorList>
            <person name="Klenk H.-P."/>
        </authorList>
    </citation>
    <scope>NUCLEOTIDE SEQUENCE [LARGE SCALE GENOMIC DNA]</scope>
    <source>
        <strain evidence="5 6">DSM 15597</strain>
    </source>
</reference>
<accession>A0A2A9CQN8</accession>
<name>A0A2A9CQN8_9ACTN</name>
<dbReference type="OrthoDB" id="9798454at2"/>
<evidence type="ECO:0000256" key="3">
    <source>
        <dbReference type="SAM" id="MobiDB-lite"/>
    </source>
</evidence>
<evidence type="ECO:0000259" key="4">
    <source>
        <dbReference type="Pfam" id="PF02525"/>
    </source>
</evidence>
<evidence type="ECO:0000256" key="1">
    <source>
        <dbReference type="ARBA" id="ARBA00006252"/>
    </source>
</evidence>
<dbReference type="InterPro" id="IPR003680">
    <property type="entry name" value="Flavodoxin_fold"/>
</dbReference>
<feature type="domain" description="Flavodoxin-like fold" evidence="4">
    <location>
        <begin position="4"/>
        <end position="188"/>
    </location>
</feature>
<keyword evidence="2" id="KW-0560">Oxidoreductase</keyword>
<sequence length="199" mass="22297">MSDRILVVVGHPLAGSLSHELGQRYAEAARAAGAEVRVRDLSERQPQNPPDRASLRSVREDRSWLEPSVAADLADLEWAQHILIVFPQWWGLYPAVLKAWIDRTFVSGATYRSTAGYRWEPLLTGRTARLIMTCDVPRFYNQLVYRDAAITALRRATLGYCGIKTIGASRFTPVKTSTPQLRAKWLAKAEQFGTVDAGR</sequence>
<proteinExistence type="inferred from homology"/>
<evidence type="ECO:0000256" key="2">
    <source>
        <dbReference type="ARBA" id="ARBA00023002"/>
    </source>
</evidence>
<keyword evidence="6" id="KW-1185">Reference proteome</keyword>
<dbReference type="Proteomes" id="UP000226079">
    <property type="component" value="Unassembled WGS sequence"/>
</dbReference>